<keyword evidence="1" id="KW-1133">Transmembrane helix</keyword>
<proteinExistence type="predicted"/>
<keyword evidence="1" id="KW-0812">Transmembrane</keyword>
<keyword evidence="1" id="KW-0472">Membrane</keyword>
<reference evidence="2" key="2">
    <citation type="journal article" date="2015" name="Fish Shellfish Immunol.">
        <title>Early steps in the European eel (Anguilla anguilla)-Vibrio vulnificus interaction in the gills: Role of the RtxA13 toxin.</title>
        <authorList>
            <person name="Callol A."/>
            <person name="Pajuelo D."/>
            <person name="Ebbesson L."/>
            <person name="Teles M."/>
            <person name="MacKenzie S."/>
            <person name="Amaro C."/>
        </authorList>
    </citation>
    <scope>NUCLEOTIDE SEQUENCE</scope>
</reference>
<dbReference type="EMBL" id="GBXM01076668">
    <property type="protein sequence ID" value="JAH31909.1"/>
    <property type="molecule type" value="Transcribed_RNA"/>
</dbReference>
<reference evidence="2" key="1">
    <citation type="submission" date="2014-11" db="EMBL/GenBank/DDBJ databases">
        <authorList>
            <person name="Amaro Gonzalez C."/>
        </authorList>
    </citation>
    <scope>NUCLEOTIDE SEQUENCE</scope>
</reference>
<evidence type="ECO:0000313" key="2">
    <source>
        <dbReference type="EMBL" id="JAH31909.1"/>
    </source>
</evidence>
<feature type="transmembrane region" description="Helical" evidence="1">
    <location>
        <begin position="12"/>
        <end position="35"/>
    </location>
</feature>
<organism evidence="2">
    <name type="scientific">Anguilla anguilla</name>
    <name type="common">European freshwater eel</name>
    <name type="synonym">Muraena anguilla</name>
    <dbReference type="NCBI Taxonomy" id="7936"/>
    <lineage>
        <taxon>Eukaryota</taxon>
        <taxon>Metazoa</taxon>
        <taxon>Chordata</taxon>
        <taxon>Craniata</taxon>
        <taxon>Vertebrata</taxon>
        <taxon>Euteleostomi</taxon>
        <taxon>Actinopterygii</taxon>
        <taxon>Neopterygii</taxon>
        <taxon>Teleostei</taxon>
        <taxon>Anguilliformes</taxon>
        <taxon>Anguillidae</taxon>
        <taxon>Anguilla</taxon>
    </lineage>
</organism>
<dbReference type="AlphaFoldDB" id="A0A0E9RS04"/>
<protein>
    <submittedName>
        <fullName evidence="2">Uncharacterized protein</fullName>
    </submittedName>
</protein>
<accession>A0A0E9RS04</accession>
<evidence type="ECO:0000256" key="1">
    <source>
        <dbReference type="SAM" id="Phobius"/>
    </source>
</evidence>
<sequence length="40" mass="4831">MLSLHRKTSHGCFSRHVLIIFLFFWNCFLLVFYIITSLLL</sequence>
<name>A0A0E9RS04_ANGAN</name>